<dbReference type="KEGG" id="rxy:Rxyl_0778"/>
<keyword evidence="2" id="KW-0812">Transmembrane</keyword>
<protein>
    <recommendedName>
        <fullName evidence="5">YtxH domain-containing protein</fullName>
    </recommendedName>
</protein>
<proteinExistence type="predicted"/>
<dbReference type="Pfam" id="PF12732">
    <property type="entry name" value="YtxH"/>
    <property type="match status" value="1"/>
</dbReference>
<keyword evidence="4" id="KW-1185">Reference proteome</keyword>
<keyword evidence="2" id="KW-0472">Membrane</keyword>
<evidence type="ECO:0000313" key="4">
    <source>
        <dbReference type="Proteomes" id="UP000006637"/>
    </source>
</evidence>
<dbReference type="PANTHER" id="PTHR35792">
    <property type="entry name" value="GENERAL STRESS PROTEIN"/>
    <property type="match status" value="1"/>
</dbReference>
<evidence type="ECO:0000256" key="2">
    <source>
        <dbReference type="SAM" id="Phobius"/>
    </source>
</evidence>
<evidence type="ECO:0000313" key="3">
    <source>
        <dbReference type="EMBL" id="ABG03746.1"/>
    </source>
</evidence>
<dbReference type="EMBL" id="CP000386">
    <property type="protein sequence ID" value="ABG03746.1"/>
    <property type="molecule type" value="Genomic_DNA"/>
</dbReference>
<dbReference type="AlphaFoldDB" id="Q1AXY2"/>
<dbReference type="HOGENOM" id="CLU_2025035_0_0_11"/>
<dbReference type="RefSeq" id="WP_011563764.1">
    <property type="nucleotide sequence ID" value="NC_008148.1"/>
</dbReference>
<feature type="compositionally biased region" description="Basic and acidic residues" evidence="1">
    <location>
        <begin position="61"/>
        <end position="75"/>
    </location>
</feature>
<name>Q1AXY2_RUBXD</name>
<feature type="region of interest" description="Disordered" evidence="1">
    <location>
        <begin position="61"/>
        <end position="122"/>
    </location>
</feature>
<feature type="compositionally biased region" description="Gly residues" evidence="1">
    <location>
        <begin position="112"/>
        <end position="122"/>
    </location>
</feature>
<organism evidence="3 4">
    <name type="scientific">Rubrobacter xylanophilus (strain DSM 9941 / JCM 11954 / NBRC 16129 / PRD-1)</name>
    <dbReference type="NCBI Taxonomy" id="266117"/>
    <lineage>
        <taxon>Bacteria</taxon>
        <taxon>Bacillati</taxon>
        <taxon>Actinomycetota</taxon>
        <taxon>Rubrobacteria</taxon>
        <taxon>Rubrobacterales</taxon>
        <taxon>Rubrobacteraceae</taxon>
        <taxon>Rubrobacter</taxon>
    </lineage>
</organism>
<gene>
    <name evidence="3" type="ordered locus">Rxyl_0778</name>
</gene>
<keyword evidence="2" id="KW-1133">Transmembrane helix</keyword>
<dbReference type="InterPro" id="IPR052928">
    <property type="entry name" value="Desiccation-related_membrane"/>
</dbReference>
<dbReference type="PANTHER" id="PTHR35792:SF2">
    <property type="entry name" value="GENERAL STRESS PROTEIN"/>
    <property type="match status" value="1"/>
</dbReference>
<feature type="compositionally biased region" description="Basic and acidic residues" evidence="1">
    <location>
        <begin position="82"/>
        <end position="111"/>
    </location>
</feature>
<evidence type="ECO:0000256" key="1">
    <source>
        <dbReference type="SAM" id="MobiDB-lite"/>
    </source>
</evidence>
<dbReference type="InterPro" id="IPR024623">
    <property type="entry name" value="YtxH"/>
</dbReference>
<dbReference type="Proteomes" id="UP000006637">
    <property type="component" value="Chromosome"/>
</dbReference>
<reference evidence="3 4" key="1">
    <citation type="submission" date="2006-06" db="EMBL/GenBank/DDBJ databases">
        <title>Complete sequence of Rubrobacter xylanophilus DSM 9941.</title>
        <authorList>
            <consortium name="US DOE Joint Genome Institute"/>
            <person name="Copeland A."/>
            <person name="Lucas S."/>
            <person name="Lapidus A."/>
            <person name="Barry K."/>
            <person name="Detter J.C."/>
            <person name="Glavina del Rio T."/>
            <person name="Hammon N."/>
            <person name="Israni S."/>
            <person name="Dalin E."/>
            <person name="Tice H."/>
            <person name="Pitluck S."/>
            <person name="Munk A.C."/>
            <person name="Brettin T."/>
            <person name="Bruce D."/>
            <person name="Han C."/>
            <person name="Tapia R."/>
            <person name="Gilna P."/>
            <person name="Schmutz J."/>
            <person name="Larimer F."/>
            <person name="Land M."/>
            <person name="Hauser L."/>
            <person name="Kyrpides N."/>
            <person name="Lykidis A."/>
            <person name="da Costa M.S."/>
            <person name="Rainey F.A."/>
            <person name="Empadinhas N."/>
            <person name="Jolivet E."/>
            <person name="Battista J.R."/>
            <person name="Richardson P."/>
        </authorList>
    </citation>
    <scope>NUCLEOTIDE SEQUENCE [LARGE SCALE GENOMIC DNA]</scope>
    <source>
        <strain evidence="4">DSM 9941 / NBRC 16129 / PRD-1</strain>
    </source>
</reference>
<evidence type="ECO:0008006" key="5">
    <source>
        <dbReference type="Google" id="ProtNLM"/>
    </source>
</evidence>
<dbReference type="STRING" id="266117.Rxyl_0778"/>
<accession>Q1AXY2</accession>
<feature type="transmembrane region" description="Helical" evidence="2">
    <location>
        <begin position="12"/>
        <end position="31"/>
    </location>
</feature>
<sequence>MEVPEVVPDKQRVQSFILGGLAGLAAGLLFAPRSGRETRGSLAERLWEARDRGRERYLDAQERLRERMAREREEGPAGEPSPRPDPRAEELRARVRELRERLLRERAEGPRDVGGGEGGGPA</sequence>